<dbReference type="OrthoDB" id="3253416at2759"/>
<evidence type="ECO:0000313" key="2">
    <source>
        <dbReference type="EMBL" id="KIM72933.1"/>
    </source>
</evidence>
<dbReference type="Proteomes" id="UP000054166">
    <property type="component" value="Unassembled WGS sequence"/>
</dbReference>
<reference evidence="2" key="3">
    <citation type="submission" date="2015-02" db="EMBL/GenBank/DDBJ databases">
        <title>Evolutionary Origins and Diversification of the Mycorrhizal Mutualists.</title>
        <authorList>
            <consortium name="DOE Joint Genome Institute"/>
            <consortium name="Mycorrhizal Genomics Consortium"/>
            <person name="Kohler A."/>
            <person name="Kuo A."/>
            <person name="Nagy L.G."/>
            <person name="Floudas D."/>
            <person name="Copeland A."/>
            <person name="Barry K.W."/>
            <person name="Cichocki N."/>
            <person name="Veneault-Fourrey C."/>
            <person name="LaButti K."/>
            <person name="Lindquist E.A."/>
            <person name="Lipzen A."/>
            <person name="Lundell T."/>
            <person name="Morin E."/>
            <person name="Murat C."/>
            <person name="Riley R."/>
            <person name="Ohm R."/>
            <person name="Sun H."/>
            <person name="Tunlid A."/>
            <person name="Henrissat B."/>
            <person name="Grigoriev I.V."/>
            <person name="Hibbett D.S."/>
            <person name="Martin F."/>
        </authorList>
    </citation>
    <scope>NUCLEOTIDE SEQUENCE</scope>
    <source>
        <strain evidence="2">F 1598</strain>
    </source>
</reference>
<dbReference type="HOGENOM" id="CLU_033169_1_0_1"/>
<evidence type="ECO:0000256" key="1">
    <source>
        <dbReference type="SAM" id="MobiDB-lite"/>
    </source>
</evidence>
<sequence>MSSTYRYGTTTTARARPRKQFPQTRKTVKLSVQVRKVITAEQKAKREAFDADVAAIWQDNLTACEELAVKHHKTLRKCQDAVFLGAKLKTGSHKKISKWKAFLAATVKDINDNLEPGDKKVNALGVSQTHQEQYHTTSEAVLQGYVDDLQELKQDKSQGRRVTAKSKVMDVHHTFAEVQTILTNLDARVGIRALVLMVRASNDYNQVPLSFATDPAAASFFQKVYSIDIHDLLTKFEGYSIAGGTLAGMAVTYKEKVVAAKKEVAAKMRHLLREITGDPTAHMEYKNYHRDIVMKHQVQLINFTHTKLQSPGSMGTSLPVFVKLLEALESGHCHFEKLTPKEVEHLDEVHLAELAASGEVMPVRKIRSDAGKPKGKKKRRQITDSSESSGSEDDEPPVKKKRMSASRISGPSAKSKDVLSDTE</sequence>
<feature type="region of interest" description="Disordered" evidence="1">
    <location>
        <begin position="363"/>
        <end position="423"/>
    </location>
</feature>
<proteinExistence type="predicted"/>
<keyword evidence="4" id="KW-1185">Reference proteome</keyword>
<organism evidence="2 4">
    <name type="scientific">Piloderma croceum (strain F 1598)</name>
    <dbReference type="NCBI Taxonomy" id="765440"/>
    <lineage>
        <taxon>Eukaryota</taxon>
        <taxon>Fungi</taxon>
        <taxon>Dikarya</taxon>
        <taxon>Basidiomycota</taxon>
        <taxon>Agaricomycotina</taxon>
        <taxon>Agaricomycetes</taxon>
        <taxon>Agaricomycetidae</taxon>
        <taxon>Atheliales</taxon>
        <taxon>Atheliaceae</taxon>
        <taxon>Piloderma</taxon>
    </lineage>
</organism>
<accession>A0A0C3AGJ6</accession>
<dbReference type="STRING" id="765440.A0A0C3AGJ6"/>
<name>A0A0C3AGJ6_PILCF</name>
<feature type="region of interest" description="Disordered" evidence="1">
    <location>
        <begin position="1"/>
        <end position="22"/>
    </location>
</feature>
<protein>
    <submittedName>
        <fullName evidence="2">Uncharacterized protein</fullName>
    </submittedName>
</protein>
<evidence type="ECO:0000313" key="3">
    <source>
        <dbReference type="EMBL" id="KIM74359.1"/>
    </source>
</evidence>
<reference evidence="4" key="2">
    <citation type="submission" date="2015-01" db="EMBL/GenBank/DDBJ databases">
        <title>Evolutionary Origins and Diversification of the Mycorrhizal Mutualists.</title>
        <authorList>
            <consortium name="DOE Joint Genome Institute"/>
            <consortium name="Mycorrhizal Genomics Consortium"/>
            <person name="Kohler A."/>
            <person name="Kuo A."/>
            <person name="Nagy L.G."/>
            <person name="Floudas D."/>
            <person name="Copeland A."/>
            <person name="Barry K.W."/>
            <person name="Cichocki N."/>
            <person name="Veneault-Fourrey C."/>
            <person name="LaButti K."/>
            <person name="Lindquist E.A."/>
            <person name="Lipzen A."/>
            <person name="Lundell T."/>
            <person name="Morin E."/>
            <person name="Murat C."/>
            <person name="Riley R."/>
            <person name="Ohm R."/>
            <person name="Sun H."/>
            <person name="Tunlid A."/>
            <person name="Henrissat B."/>
            <person name="Grigoriev I.V."/>
            <person name="Hibbett D.S."/>
            <person name="Martin F."/>
        </authorList>
    </citation>
    <scope>NUCLEOTIDE SEQUENCE [LARGE SCALE GENOMIC DNA]</scope>
    <source>
        <strain evidence="3 4">F 1598</strain>
    </source>
</reference>
<dbReference type="EMBL" id="KN833062">
    <property type="protein sequence ID" value="KIM74359.1"/>
    <property type="molecule type" value="Genomic_DNA"/>
</dbReference>
<dbReference type="EMBL" id="KN833100">
    <property type="protein sequence ID" value="KIM72933.1"/>
    <property type="molecule type" value="Genomic_DNA"/>
</dbReference>
<evidence type="ECO:0000313" key="4">
    <source>
        <dbReference type="Proteomes" id="UP000054166"/>
    </source>
</evidence>
<dbReference type="AlphaFoldDB" id="A0A0C3AGJ6"/>
<reference evidence="2 4" key="1">
    <citation type="submission" date="2014-04" db="EMBL/GenBank/DDBJ databases">
        <authorList>
            <consortium name="DOE Joint Genome Institute"/>
            <person name="Kuo A."/>
            <person name="Tarkka M."/>
            <person name="Buscot F."/>
            <person name="Kohler A."/>
            <person name="Nagy L.G."/>
            <person name="Floudas D."/>
            <person name="Copeland A."/>
            <person name="Barry K.W."/>
            <person name="Cichocki N."/>
            <person name="Veneault-Fourrey C."/>
            <person name="LaButti K."/>
            <person name="Lindquist E.A."/>
            <person name="Lipzen A."/>
            <person name="Lundell T."/>
            <person name="Morin E."/>
            <person name="Murat C."/>
            <person name="Sun H."/>
            <person name="Tunlid A."/>
            <person name="Henrissat B."/>
            <person name="Grigoriev I.V."/>
            <person name="Hibbett D.S."/>
            <person name="Martin F."/>
            <person name="Nordberg H.P."/>
            <person name="Cantor M.N."/>
            <person name="Hua S.X."/>
        </authorList>
    </citation>
    <scope>NUCLEOTIDE SEQUENCE [LARGE SCALE GENOMIC DNA]</scope>
    <source>
        <strain evidence="2 4">F 1598</strain>
    </source>
</reference>
<feature type="compositionally biased region" description="Basic and acidic residues" evidence="1">
    <location>
        <begin position="414"/>
        <end position="423"/>
    </location>
</feature>
<gene>
    <name evidence="3" type="ORF">PILCRDRAFT_14504</name>
    <name evidence="2" type="ORF">PILCRDRAFT_15669</name>
</gene>
<feature type="compositionally biased region" description="Low complexity" evidence="1">
    <location>
        <begin position="1"/>
        <end position="14"/>
    </location>
</feature>